<protein>
    <submittedName>
        <fullName evidence="2">Uncharacterized protein</fullName>
    </submittedName>
</protein>
<feature type="region of interest" description="Disordered" evidence="1">
    <location>
        <begin position="254"/>
        <end position="274"/>
    </location>
</feature>
<dbReference type="EMBL" id="QZBT01000138">
    <property type="protein sequence ID" value="THZ80121.1"/>
    <property type="molecule type" value="Genomic_DNA"/>
</dbReference>
<reference evidence="2 3" key="1">
    <citation type="submission" date="2018-10" db="EMBL/GenBank/DDBJ databases">
        <title>Fifty Aureobasidium pullulans genomes reveal a recombining polyextremotolerant generalist.</title>
        <authorList>
            <person name="Gostincar C."/>
            <person name="Turk M."/>
            <person name="Zajc J."/>
            <person name="Gunde-Cimerman N."/>
        </authorList>
    </citation>
    <scope>NUCLEOTIDE SEQUENCE [LARGE SCALE GENOMIC DNA]</scope>
    <source>
        <strain evidence="2 3">EXF-3403</strain>
    </source>
</reference>
<feature type="compositionally biased region" description="Pro residues" evidence="1">
    <location>
        <begin position="68"/>
        <end position="78"/>
    </location>
</feature>
<accession>A0A4S9XMZ5</accession>
<evidence type="ECO:0000313" key="3">
    <source>
        <dbReference type="Proteomes" id="UP000310039"/>
    </source>
</evidence>
<sequence>MADSWNTAKDMLVLLAVVRISKIDVNLEVAERIVAGWPVAMGEVPADAEGILSRIEEIWQKSISSVDPPTPAVAPSPPSTTLSHPGASQYSTGSCHAETIVILDSDDEDVEISTPISPRPLPRTFRVPPGLGFVTPRSNKKSPTLLAATSKGSKVIVDFEDGGSQEESVKKGSPKLNMQPLNTALPTPKSIEKASKSINTRNKRKLRISTTRKVAERYNSKADQDIIETPSTIGGTRKRRRIDYEAVPTAWLDKDNSDSNYEFEEVEDDERLDAMYDKSCPVVTPSKPPKKG</sequence>
<evidence type="ECO:0000313" key="2">
    <source>
        <dbReference type="EMBL" id="THZ80121.1"/>
    </source>
</evidence>
<proteinExistence type="predicted"/>
<gene>
    <name evidence="2" type="ORF">D6C84_07689</name>
</gene>
<evidence type="ECO:0000256" key="1">
    <source>
        <dbReference type="SAM" id="MobiDB-lite"/>
    </source>
</evidence>
<dbReference type="Proteomes" id="UP000310039">
    <property type="component" value="Unassembled WGS sequence"/>
</dbReference>
<name>A0A4S9XMZ5_AURPU</name>
<feature type="compositionally biased region" description="Polar residues" evidence="1">
    <location>
        <begin position="82"/>
        <end position="92"/>
    </location>
</feature>
<dbReference type="AlphaFoldDB" id="A0A4S9XMZ5"/>
<organism evidence="2 3">
    <name type="scientific">Aureobasidium pullulans</name>
    <name type="common">Black yeast</name>
    <name type="synonym">Pullularia pullulans</name>
    <dbReference type="NCBI Taxonomy" id="5580"/>
    <lineage>
        <taxon>Eukaryota</taxon>
        <taxon>Fungi</taxon>
        <taxon>Dikarya</taxon>
        <taxon>Ascomycota</taxon>
        <taxon>Pezizomycotina</taxon>
        <taxon>Dothideomycetes</taxon>
        <taxon>Dothideomycetidae</taxon>
        <taxon>Dothideales</taxon>
        <taxon>Saccotheciaceae</taxon>
        <taxon>Aureobasidium</taxon>
    </lineage>
</organism>
<feature type="region of interest" description="Disordered" evidence="1">
    <location>
        <begin position="65"/>
        <end position="92"/>
    </location>
</feature>
<comment type="caution">
    <text evidence="2">The sequence shown here is derived from an EMBL/GenBank/DDBJ whole genome shotgun (WGS) entry which is preliminary data.</text>
</comment>
<feature type="region of interest" description="Disordered" evidence="1">
    <location>
        <begin position="164"/>
        <end position="187"/>
    </location>
</feature>
<feature type="compositionally biased region" description="Acidic residues" evidence="1">
    <location>
        <begin position="261"/>
        <end position="271"/>
    </location>
</feature>